<dbReference type="SUPFAM" id="SSF53474">
    <property type="entry name" value="alpha/beta-Hydrolases"/>
    <property type="match status" value="1"/>
</dbReference>
<feature type="domain" description="Phospholipase/carboxylesterase/thioesterase" evidence="3">
    <location>
        <begin position="16"/>
        <end position="213"/>
    </location>
</feature>
<evidence type="ECO:0000259" key="3">
    <source>
        <dbReference type="Pfam" id="PF02230"/>
    </source>
</evidence>
<name>A0A382NP76_9ZZZZ</name>
<dbReference type="PANTHER" id="PTHR10655:SF17">
    <property type="entry name" value="LYSOPHOSPHOLIPASE-LIKE PROTEIN 1"/>
    <property type="match status" value="1"/>
</dbReference>
<reference evidence="4" key="1">
    <citation type="submission" date="2018-05" db="EMBL/GenBank/DDBJ databases">
        <authorList>
            <person name="Lanie J.A."/>
            <person name="Ng W.-L."/>
            <person name="Kazmierczak K.M."/>
            <person name="Andrzejewski T.M."/>
            <person name="Davidsen T.M."/>
            <person name="Wayne K.J."/>
            <person name="Tettelin H."/>
            <person name="Glass J.I."/>
            <person name="Rusch D."/>
            <person name="Podicherti R."/>
            <person name="Tsui H.-C.T."/>
            <person name="Winkler M.E."/>
        </authorList>
    </citation>
    <scope>NUCLEOTIDE SEQUENCE</scope>
</reference>
<dbReference type="GO" id="GO:0016787">
    <property type="term" value="F:hydrolase activity"/>
    <property type="evidence" value="ECO:0007669"/>
    <property type="project" value="UniProtKB-KW"/>
</dbReference>
<dbReference type="PANTHER" id="PTHR10655">
    <property type="entry name" value="LYSOPHOSPHOLIPASE-RELATED"/>
    <property type="match status" value="1"/>
</dbReference>
<dbReference type="AlphaFoldDB" id="A0A382NP76"/>
<evidence type="ECO:0000256" key="1">
    <source>
        <dbReference type="ARBA" id="ARBA00006499"/>
    </source>
</evidence>
<gene>
    <name evidence="4" type="ORF">METZ01_LOCUS315001</name>
</gene>
<evidence type="ECO:0000256" key="2">
    <source>
        <dbReference type="ARBA" id="ARBA00022801"/>
    </source>
</evidence>
<dbReference type="Pfam" id="PF02230">
    <property type="entry name" value="Abhydrolase_2"/>
    <property type="match status" value="1"/>
</dbReference>
<dbReference type="EMBL" id="UINC01101382">
    <property type="protein sequence ID" value="SVC62147.1"/>
    <property type="molecule type" value="Genomic_DNA"/>
</dbReference>
<comment type="similarity">
    <text evidence="1">Belongs to the AB hydrolase superfamily. AB hydrolase 2 family.</text>
</comment>
<evidence type="ECO:0000313" key="4">
    <source>
        <dbReference type="EMBL" id="SVC62147.1"/>
    </source>
</evidence>
<protein>
    <recommendedName>
        <fullName evidence="3">Phospholipase/carboxylesterase/thioesterase domain-containing protein</fullName>
    </recommendedName>
</protein>
<sequence length="218" mass="24370">MTSYTLDVTSISPLSKNKPRQAIVLCHGYGGDGKDISVLAINWQRFLPDAIFLCPNAPEVCSVNPQGYQWFDLTIEKEEVILEKSLIAEEKLNTFLDQVFDNLQLESNNLALVGFSQGCMMSIQAGLKRKKQINCLIGYSGKVINQKHLSNNVNSKPKIFLMHGENDTIVSPTHLLEAKEYLKKCGVNAKIKMFKNCEHRIPVEGSSLGLAFLKKNLL</sequence>
<dbReference type="InterPro" id="IPR029058">
    <property type="entry name" value="AB_hydrolase_fold"/>
</dbReference>
<dbReference type="InterPro" id="IPR050565">
    <property type="entry name" value="LYPA1-2/EST-like"/>
</dbReference>
<accession>A0A382NP76</accession>
<proteinExistence type="inferred from homology"/>
<dbReference type="Gene3D" id="3.40.50.1820">
    <property type="entry name" value="alpha/beta hydrolase"/>
    <property type="match status" value="1"/>
</dbReference>
<keyword evidence="2" id="KW-0378">Hydrolase</keyword>
<dbReference type="InterPro" id="IPR003140">
    <property type="entry name" value="PLipase/COase/thioEstase"/>
</dbReference>
<organism evidence="4">
    <name type="scientific">marine metagenome</name>
    <dbReference type="NCBI Taxonomy" id="408172"/>
    <lineage>
        <taxon>unclassified sequences</taxon>
        <taxon>metagenomes</taxon>
        <taxon>ecological metagenomes</taxon>
    </lineage>
</organism>